<evidence type="ECO:0000256" key="7">
    <source>
        <dbReference type="ARBA" id="ARBA00023211"/>
    </source>
</evidence>
<keyword evidence="6 10" id="KW-0808">Transferase</keyword>
<dbReference type="Gene3D" id="1.10.238.260">
    <property type="match status" value="1"/>
</dbReference>
<name>A0A364NUQ9_9PROT</name>
<evidence type="ECO:0000256" key="4">
    <source>
        <dbReference type="ARBA" id="ARBA00022430"/>
    </source>
</evidence>
<dbReference type="Pfam" id="PF00682">
    <property type="entry name" value="HMGL-like"/>
    <property type="match status" value="1"/>
</dbReference>
<dbReference type="Pfam" id="PF22617">
    <property type="entry name" value="HCS_D2"/>
    <property type="match status" value="1"/>
</dbReference>
<keyword evidence="4" id="KW-0432">Leucine biosynthesis</keyword>
<dbReference type="RefSeq" id="WP_112146585.1">
    <property type="nucleotide sequence ID" value="NZ_PGTO01000016.1"/>
</dbReference>
<evidence type="ECO:0000256" key="3">
    <source>
        <dbReference type="ARBA" id="ARBA00012973"/>
    </source>
</evidence>
<dbReference type="PANTHER" id="PTHR10277:SF9">
    <property type="entry name" value="2-ISOPROPYLMALATE SYNTHASE 1, CHLOROPLASTIC-RELATED"/>
    <property type="match status" value="1"/>
</dbReference>
<dbReference type="PROSITE" id="PS50991">
    <property type="entry name" value="PYR_CT"/>
    <property type="match status" value="1"/>
</dbReference>
<comment type="caution">
    <text evidence="12">The sequence shown here is derived from an EMBL/GenBank/DDBJ whole genome shotgun (WGS) entry which is preliminary data.</text>
</comment>
<feature type="domain" description="Pyruvate carboxyltransferase" evidence="11">
    <location>
        <begin position="6"/>
        <end position="271"/>
    </location>
</feature>
<keyword evidence="12" id="KW-0012">Acyltransferase</keyword>
<dbReference type="InterPro" id="IPR000891">
    <property type="entry name" value="PYR_CT"/>
</dbReference>
<comment type="similarity">
    <text evidence="2">Belongs to the alpha-IPM synthase/homocitrate synthase family. LeuA type 1 subfamily.</text>
</comment>
<evidence type="ECO:0000256" key="6">
    <source>
        <dbReference type="ARBA" id="ARBA00022679"/>
    </source>
</evidence>
<evidence type="ECO:0000256" key="1">
    <source>
        <dbReference type="ARBA" id="ARBA00004689"/>
    </source>
</evidence>
<comment type="pathway">
    <text evidence="1">Amino-acid biosynthesis; L-leucine biosynthesis; L-leucine from 3-methyl-2-oxobutanoate: step 1/4.</text>
</comment>
<dbReference type="PANTHER" id="PTHR10277">
    <property type="entry name" value="HOMOCITRATE SYNTHASE-RELATED"/>
    <property type="match status" value="1"/>
</dbReference>
<evidence type="ECO:0000256" key="8">
    <source>
        <dbReference type="ARBA" id="ARBA00023304"/>
    </source>
</evidence>
<evidence type="ECO:0000259" key="11">
    <source>
        <dbReference type="PROSITE" id="PS50991"/>
    </source>
</evidence>
<keyword evidence="8" id="KW-0100">Branched-chain amino acid biosynthesis</keyword>
<dbReference type="EMBL" id="PGTO01000016">
    <property type="protein sequence ID" value="RAU20803.1"/>
    <property type="molecule type" value="Genomic_DNA"/>
</dbReference>
<dbReference type="InterPro" id="IPR002034">
    <property type="entry name" value="AIPM/Hcit_synth_CS"/>
</dbReference>
<dbReference type="InterPro" id="IPR054691">
    <property type="entry name" value="LeuA/HCS_post-cat"/>
</dbReference>
<keyword evidence="7" id="KW-0464">Manganese</keyword>
<dbReference type="SUPFAM" id="SSF51569">
    <property type="entry name" value="Aldolase"/>
    <property type="match status" value="1"/>
</dbReference>
<dbReference type="Proteomes" id="UP000251075">
    <property type="component" value="Unassembled WGS sequence"/>
</dbReference>
<dbReference type="InterPro" id="IPR050073">
    <property type="entry name" value="2-IPM_HCS-like"/>
</dbReference>
<dbReference type="OrthoDB" id="9803573at2"/>
<evidence type="ECO:0000313" key="12">
    <source>
        <dbReference type="EMBL" id="RAU20803.1"/>
    </source>
</evidence>
<dbReference type="PROSITE" id="PS00815">
    <property type="entry name" value="AIPM_HOMOCIT_SYNTH_1"/>
    <property type="match status" value="1"/>
</dbReference>
<keyword evidence="13" id="KW-1185">Reference proteome</keyword>
<evidence type="ECO:0000256" key="5">
    <source>
        <dbReference type="ARBA" id="ARBA00022605"/>
    </source>
</evidence>
<evidence type="ECO:0000256" key="10">
    <source>
        <dbReference type="RuleBase" id="RU003523"/>
    </source>
</evidence>
<sequence length="388" mass="41650">MAMRKIAFNDITLRDGEQSPGVNFFPEEKLEIARRLAAMRVPIIEAGFAVSSESDWKGVNLIARELGGPGGPVICSMCRAQKKDIDAAFEALRPAARPRIQVVLATSDLHLEAKLKMTRDQALACIADTVAYARSLVDDVEFAAEDATRSDRDFLYTCFKVALDNGARTLEIPDTVGYATPMDYAAIVSGVLANVPGADRATIAVHCHDDLGLATANTLAGLAAGAGQAECTINGIGERAGNASFEEVIMAIRTRPGQWGVEADIDTTHLTAASQMVERLAHMAVAPNKAIVGRNAFRHGSGIHQHGMICNADTYQIIRPEDVGAPAANLDLGKLSGKHALKQRLDALHIDLSAPSFDRFYAEFKDMAAKKKLILDDDIINLAHHLAG</sequence>
<dbReference type="EC" id="2.3.3.13" evidence="3"/>
<reference evidence="12 13" key="1">
    <citation type="submission" date="2017-11" db="EMBL/GenBank/DDBJ databases">
        <title>Draft genome sequence of magnetotactic bacterium Magnetospirillum kuznetsovii LBB-42.</title>
        <authorList>
            <person name="Grouzdev D.S."/>
            <person name="Rysina M.S."/>
            <person name="Baslerov R.V."/>
            <person name="Koziaeva V."/>
        </authorList>
    </citation>
    <scope>NUCLEOTIDE SEQUENCE [LARGE SCALE GENOMIC DNA]</scope>
    <source>
        <strain evidence="12 13">LBB-42</strain>
    </source>
</reference>
<dbReference type="Gene3D" id="3.20.20.70">
    <property type="entry name" value="Aldolase class I"/>
    <property type="match status" value="1"/>
</dbReference>
<gene>
    <name evidence="12" type="ORF">CU669_16145</name>
</gene>
<proteinExistence type="inferred from homology"/>
<dbReference type="FunFam" id="3.20.20.70:FF:000010">
    <property type="entry name" value="2-isopropylmalate synthase"/>
    <property type="match status" value="1"/>
</dbReference>
<dbReference type="InterPro" id="IPR013785">
    <property type="entry name" value="Aldolase_TIM"/>
</dbReference>
<evidence type="ECO:0000256" key="9">
    <source>
        <dbReference type="ARBA" id="ARBA00029993"/>
    </source>
</evidence>
<dbReference type="GO" id="GO:0009098">
    <property type="term" value="P:L-leucine biosynthetic process"/>
    <property type="evidence" value="ECO:0007669"/>
    <property type="project" value="UniProtKB-KW"/>
</dbReference>
<keyword evidence="5" id="KW-0028">Amino-acid biosynthesis</keyword>
<accession>A0A364NUQ9</accession>
<dbReference type="FunFam" id="1.10.238.260:FF:000001">
    <property type="entry name" value="2-isopropylmalate synthase"/>
    <property type="match status" value="1"/>
</dbReference>
<dbReference type="CDD" id="cd07940">
    <property type="entry name" value="DRE_TIM_IPMS"/>
    <property type="match status" value="1"/>
</dbReference>
<organism evidence="12 13">
    <name type="scientific">Paramagnetospirillum kuznetsovii</name>
    <dbReference type="NCBI Taxonomy" id="2053833"/>
    <lineage>
        <taxon>Bacteria</taxon>
        <taxon>Pseudomonadati</taxon>
        <taxon>Pseudomonadota</taxon>
        <taxon>Alphaproteobacteria</taxon>
        <taxon>Rhodospirillales</taxon>
        <taxon>Magnetospirillaceae</taxon>
        <taxon>Paramagnetospirillum</taxon>
    </lineage>
</organism>
<dbReference type="AlphaFoldDB" id="A0A364NUQ9"/>
<dbReference type="PROSITE" id="PS00816">
    <property type="entry name" value="AIPM_HOMOCIT_SYNTH_2"/>
    <property type="match status" value="1"/>
</dbReference>
<dbReference type="GO" id="GO:0003852">
    <property type="term" value="F:2-isopropylmalate synthase activity"/>
    <property type="evidence" value="ECO:0007669"/>
    <property type="project" value="UniProtKB-EC"/>
</dbReference>
<evidence type="ECO:0000256" key="2">
    <source>
        <dbReference type="ARBA" id="ARBA00009396"/>
    </source>
</evidence>
<evidence type="ECO:0000313" key="13">
    <source>
        <dbReference type="Proteomes" id="UP000251075"/>
    </source>
</evidence>
<protein>
    <recommendedName>
        <fullName evidence="3">2-isopropylmalate synthase</fullName>
        <ecNumber evidence="3">2.3.3.13</ecNumber>
    </recommendedName>
    <alternativeName>
        <fullName evidence="9">Alpha-IPM synthase</fullName>
    </alternativeName>
</protein>